<accession>A0ABN7WG06</accession>
<proteinExistence type="predicted"/>
<reference evidence="1 2" key="1">
    <citation type="submission" date="2021-06" db="EMBL/GenBank/DDBJ databases">
        <authorList>
            <person name="Kallberg Y."/>
            <person name="Tangrot J."/>
            <person name="Rosling A."/>
        </authorList>
    </citation>
    <scope>NUCLEOTIDE SEQUENCE [LARGE SCALE GENOMIC DNA]</scope>
    <source>
        <strain evidence="1 2">120-4 pot B 10/14</strain>
    </source>
</reference>
<gene>
    <name evidence="1" type="ORF">GMARGA_LOCUS30346</name>
</gene>
<evidence type="ECO:0000313" key="2">
    <source>
        <dbReference type="Proteomes" id="UP000789901"/>
    </source>
</evidence>
<dbReference type="EMBL" id="CAJVQB010042556">
    <property type="protein sequence ID" value="CAG8830509.1"/>
    <property type="molecule type" value="Genomic_DNA"/>
</dbReference>
<comment type="caution">
    <text evidence="1">The sequence shown here is derived from an EMBL/GenBank/DDBJ whole genome shotgun (WGS) entry which is preliminary data.</text>
</comment>
<protein>
    <submittedName>
        <fullName evidence="1">1343_t:CDS:1</fullName>
    </submittedName>
</protein>
<dbReference type="Proteomes" id="UP000789901">
    <property type="component" value="Unassembled WGS sequence"/>
</dbReference>
<feature type="non-terminal residue" evidence="1">
    <location>
        <position position="99"/>
    </location>
</feature>
<name>A0ABN7WG06_GIGMA</name>
<evidence type="ECO:0000313" key="1">
    <source>
        <dbReference type="EMBL" id="CAG8830509.1"/>
    </source>
</evidence>
<sequence>EVREIFFNEPLRSATVFLSDGTNDTENLGAPGVVLISDEIIADLDNTKGKEPITIEDDLDSDLSSQVDETNENDILNLEKNQWAEDSHINDYFKTSKRK</sequence>
<feature type="non-terminal residue" evidence="1">
    <location>
        <position position="1"/>
    </location>
</feature>
<keyword evidence="2" id="KW-1185">Reference proteome</keyword>
<organism evidence="1 2">
    <name type="scientific">Gigaspora margarita</name>
    <dbReference type="NCBI Taxonomy" id="4874"/>
    <lineage>
        <taxon>Eukaryota</taxon>
        <taxon>Fungi</taxon>
        <taxon>Fungi incertae sedis</taxon>
        <taxon>Mucoromycota</taxon>
        <taxon>Glomeromycotina</taxon>
        <taxon>Glomeromycetes</taxon>
        <taxon>Diversisporales</taxon>
        <taxon>Gigasporaceae</taxon>
        <taxon>Gigaspora</taxon>
    </lineage>
</organism>